<dbReference type="STRING" id="1912795.BK816_01190"/>
<dbReference type="GO" id="GO:0003700">
    <property type="term" value="F:DNA-binding transcription factor activity"/>
    <property type="evidence" value="ECO:0007669"/>
    <property type="project" value="TreeGrafter"/>
</dbReference>
<dbReference type="Pfam" id="PF00440">
    <property type="entry name" value="TetR_N"/>
    <property type="match status" value="1"/>
</dbReference>
<evidence type="ECO:0000313" key="6">
    <source>
        <dbReference type="EMBL" id="AOZ72079.1"/>
    </source>
</evidence>
<dbReference type="SUPFAM" id="SSF46689">
    <property type="entry name" value="Homeodomain-like"/>
    <property type="match status" value="1"/>
</dbReference>
<feature type="domain" description="HTH tetR-type" evidence="5">
    <location>
        <begin position="2"/>
        <end position="62"/>
    </location>
</feature>
<dbReference type="InterPro" id="IPR036271">
    <property type="entry name" value="Tet_transcr_reg_TetR-rel_C_sf"/>
</dbReference>
<keyword evidence="2 4" id="KW-0238">DNA-binding</keyword>
<sequence length="192" mass="21521">MGDRRKEIISAALNIVAEHGMEGVTVRKVATSSGIGASTLRHYFPTHRELLSAVSEALLENMLSDRRISDSTLSPKLRLFECLEQFLPPSDDSLAQLETFVAIYSSCFEDGQFIGPKDFTQILRNSQNATMRWLRIIENQGYHLSRTPEQGAEFLTIIINGTVLQLLGSPETFHLKNAHEVIKEAISYLLID</sequence>
<organism evidence="6 7">
    <name type="scientific">Boudabousia tangfeifanii</name>
    <dbReference type="NCBI Taxonomy" id="1912795"/>
    <lineage>
        <taxon>Bacteria</taxon>
        <taxon>Bacillati</taxon>
        <taxon>Actinomycetota</taxon>
        <taxon>Actinomycetes</taxon>
        <taxon>Actinomycetales</taxon>
        <taxon>Actinomycetaceae</taxon>
        <taxon>Boudabousia</taxon>
    </lineage>
</organism>
<evidence type="ECO:0000256" key="4">
    <source>
        <dbReference type="PROSITE-ProRule" id="PRU00335"/>
    </source>
</evidence>
<evidence type="ECO:0000256" key="3">
    <source>
        <dbReference type="ARBA" id="ARBA00023163"/>
    </source>
</evidence>
<proteinExistence type="predicted"/>
<dbReference type="EMBL" id="CP017812">
    <property type="protein sequence ID" value="AOZ72079.1"/>
    <property type="molecule type" value="Genomic_DNA"/>
</dbReference>
<accession>A0A1D9MIR7</accession>
<dbReference type="PANTHER" id="PTHR30055">
    <property type="entry name" value="HTH-TYPE TRANSCRIPTIONAL REGULATOR RUTR"/>
    <property type="match status" value="1"/>
</dbReference>
<dbReference type="RefSeq" id="WP_071163545.1">
    <property type="nucleotide sequence ID" value="NZ_CP017812.1"/>
</dbReference>
<evidence type="ECO:0000256" key="2">
    <source>
        <dbReference type="ARBA" id="ARBA00023125"/>
    </source>
</evidence>
<feature type="DNA-binding region" description="H-T-H motif" evidence="4">
    <location>
        <begin position="25"/>
        <end position="44"/>
    </location>
</feature>
<keyword evidence="1" id="KW-0805">Transcription regulation</keyword>
<dbReference type="InterPro" id="IPR001647">
    <property type="entry name" value="HTH_TetR"/>
</dbReference>
<dbReference type="InterPro" id="IPR009057">
    <property type="entry name" value="Homeodomain-like_sf"/>
</dbReference>
<dbReference type="KEGG" id="avu:BK816_01190"/>
<dbReference type="OrthoDB" id="9816296at2"/>
<dbReference type="Proteomes" id="UP000176288">
    <property type="component" value="Chromosome"/>
</dbReference>
<evidence type="ECO:0000259" key="5">
    <source>
        <dbReference type="PROSITE" id="PS50977"/>
    </source>
</evidence>
<dbReference type="GO" id="GO:0000976">
    <property type="term" value="F:transcription cis-regulatory region binding"/>
    <property type="evidence" value="ECO:0007669"/>
    <property type="project" value="TreeGrafter"/>
</dbReference>
<dbReference type="SUPFAM" id="SSF48498">
    <property type="entry name" value="Tetracyclin repressor-like, C-terminal domain"/>
    <property type="match status" value="1"/>
</dbReference>
<keyword evidence="3" id="KW-0804">Transcription</keyword>
<keyword evidence="7" id="KW-1185">Reference proteome</keyword>
<dbReference type="PROSITE" id="PS50977">
    <property type="entry name" value="HTH_TETR_2"/>
    <property type="match status" value="1"/>
</dbReference>
<name>A0A1D9MIR7_9ACTO</name>
<dbReference type="AlphaFoldDB" id="A0A1D9MIR7"/>
<protein>
    <recommendedName>
        <fullName evidence="5">HTH tetR-type domain-containing protein</fullName>
    </recommendedName>
</protein>
<evidence type="ECO:0000313" key="7">
    <source>
        <dbReference type="Proteomes" id="UP000176288"/>
    </source>
</evidence>
<reference evidence="6 7" key="1">
    <citation type="submission" date="2016-10" db="EMBL/GenBank/DDBJ databases">
        <title>Actinomyces aegypiusis sp. nov., isolated from the Aegypius monachus in Qinghai Tibet Plateau China.</title>
        <authorList>
            <person name="Wang Y."/>
        </authorList>
    </citation>
    <scope>NUCLEOTIDE SEQUENCE [LARGE SCALE GENOMIC DNA]</scope>
    <source>
        <strain evidence="6 7">VUL4_3</strain>
    </source>
</reference>
<dbReference type="PRINTS" id="PR00455">
    <property type="entry name" value="HTHTETR"/>
</dbReference>
<evidence type="ECO:0000256" key="1">
    <source>
        <dbReference type="ARBA" id="ARBA00023015"/>
    </source>
</evidence>
<dbReference type="PANTHER" id="PTHR30055:SF234">
    <property type="entry name" value="HTH-TYPE TRANSCRIPTIONAL REGULATOR BETI"/>
    <property type="match status" value="1"/>
</dbReference>
<dbReference type="Gene3D" id="1.10.357.10">
    <property type="entry name" value="Tetracycline Repressor, domain 2"/>
    <property type="match status" value="1"/>
</dbReference>
<dbReference type="InterPro" id="IPR050109">
    <property type="entry name" value="HTH-type_TetR-like_transc_reg"/>
</dbReference>
<gene>
    <name evidence="6" type="ORF">BK816_01190</name>
</gene>